<evidence type="ECO:0000256" key="5">
    <source>
        <dbReference type="SAM" id="SignalP"/>
    </source>
</evidence>
<dbReference type="InterPro" id="IPR018114">
    <property type="entry name" value="TRYPSIN_HIS"/>
</dbReference>
<evidence type="ECO:0000256" key="2">
    <source>
        <dbReference type="ARBA" id="ARBA00022801"/>
    </source>
</evidence>
<proteinExistence type="predicted"/>
<keyword evidence="5" id="KW-0732">Signal</keyword>
<dbReference type="KEGG" id="apln:108736256"/>
<keyword evidence="7" id="KW-1185">Reference proteome</keyword>
<keyword evidence="4" id="KW-1015">Disulfide bond</keyword>
<dbReference type="SUPFAM" id="SSF50494">
    <property type="entry name" value="Trypsin-like serine proteases"/>
    <property type="match status" value="1"/>
</dbReference>
<evidence type="ECO:0000259" key="6">
    <source>
        <dbReference type="Pfam" id="PF00089"/>
    </source>
</evidence>
<dbReference type="InterPro" id="IPR043504">
    <property type="entry name" value="Peptidase_S1_PA_chymotrypsin"/>
</dbReference>
<dbReference type="Gene3D" id="2.40.10.10">
    <property type="entry name" value="Trypsin-like serine proteases"/>
    <property type="match status" value="1"/>
</dbReference>
<protein>
    <submittedName>
        <fullName evidence="8">Trypsin-2-like</fullName>
    </submittedName>
</protein>
<sequence>MLGVLIFVTFVSLALALPPQQTGSEPAEPSTRIVGGSSTTVNDIPYIVQINEGYPDCGGSIIARRWVVTAGHCLEGSDVNI</sequence>
<keyword evidence="3" id="KW-0720">Serine protease</keyword>
<keyword evidence="1" id="KW-0645">Protease</keyword>
<dbReference type="InterPro" id="IPR050430">
    <property type="entry name" value="Peptidase_S1"/>
</dbReference>
<dbReference type="GO" id="GO:0004252">
    <property type="term" value="F:serine-type endopeptidase activity"/>
    <property type="evidence" value="ECO:0007669"/>
    <property type="project" value="InterPro"/>
</dbReference>
<keyword evidence="2" id="KW-0378">Hydrolase</keyword>
<dbReference type="InterPro" id="IPR009003">
    <property type="entry name" value="Peptidase_S1_PA"/>
</dbReference>
<evidence type="ECO:0000256" key="3">
    <source>
        <dbReference type="ARBA" id="ARBA00022825"/>
    </source>
</evidence>
<dbReference type="Proteomes" id="UP000192223">
    <property type="component" value="Unplaced"/>
</dbReference>
<organism evidence="7 8">
    <name type="scientific">Agrilus planipennis</name>
    <name type="common">Emerald ash borer</name>
    <name type="synonym">Agrilus marcopoli</name>
    <dbReference type="NCBI Taxonomy" id="224129"/>
    <lineage>
        <taxon>Eukaryota</taxon>
        <taxon>Metazoa</taxon>
        <taxon>Ecdysozoa</taxon>
        <taxon>Arthropoda</taxon>
        <taxon>Hexapoda</taxon>
        <taxon>Insecta</taxon>
        <taxon>Pterygota</taxon>
        <taxon>Neoptera</taxon>
        <taxon>Endopterygota</taxon>
        <taxon>Coleoptera</taxon>
        <taxon>Polyphaga</taxon>
        <taxon>Elateriformia</taxon>
        <taxon>Buprestoidea</taxon>
        <taxon>Buprestidae</taxon>
        <taxon>Agrilinae</taxon>
        <taxon>Agrilus</taxon>
    </lineage>
</organism>
<dbReference type="Pfam" id="PF00089">
    <property type="entry name" value="Trypsin"/>
    <property type="match status" value="1"/>
</dbReference>
<dbReference type="PANTHER" id="PTHR24276">
    <property type="entry name" value="POLYSERASE-RELATED"/>
    <property type="match status" value="1"/>
</dbReference>
<feature type="domain" description="Peptidase S1" evidence="6">
    <location>
        <begin position="33"/>
        <end position="79"/>
    </location>
</feature>
<accession>A0A1W4WJK2</accession>
<reference evidence="8" key="1">
    <citation type="submission" date="2025-08" db="UniProtKB">
        <authorList>
            <consortium name="RefSeq"/>
        </authorList>
    </citation>
    <scope>IDENTIFICATION</scope>
    <source>
        <tissue evidence="8">Entire body</tissue>
    </source>
</reference>
<dbReference type="PROSITE" id="PS00134">
    <property type="entry name" value="TRYPSIN_HIS"/>
    <property type="match status" value="1"/>
</dbReference>
<dbReference type="GeneID" id="108736256"/>
<evidence type="ECO:0000313" key="7">
    <source>
        <dbReference type="Proteomes" id="UP000192223"/>
    </source>
</evidence>
<evidence type="ECO:0000256" key="1">
    <source>
        <dbReference type="ARBA" id="ARBA00022670"/>
    </source>
</evidence>
<dbReference type="InParanoid" id="A0A1W4WJK2"/>
<dbReference type="RefSeq" id="XP_018324116.1">
    <property type="nucleotide sequence ID" value="XM_018468614.1"/>
</dbReference>
<feature type="signal peptide" evidence="5">
    <location>
        <begin position="1"/>
        <end position="16"/>
    </location>
</feature>
<evidence type="ECO:0000313" key="8">
    <source>
        <dbReference type="RefSeq" id="XP_018324116.1"/>
    </source>
</evidence>
<dbReference type="PANTHER" id="PTHR24276:SF98">
    <property type="entry name" value="FI18310P1-RELATED"/>
    <property type="match status" value="1"/>
</dbReference>
<dbReference type="InterPro" id="IPR001254">
    <property type="entry name" value="Trypsin_dom"/>
</dbReference>
<dbReference type="AlphaFoldDB" id="A0A1W4WJK2"/>
<evidence type="ECO:0000256" key="4">
    <source>
        <dbReference type="ARBA" id="ARBA00023157"/>
    </source>
</evidence>
<dbReference type="GO" id="GO:0006508">
    <property type="term" value="P:proteolysis"/>
    <property type="evidence" value="ECO:0007669"/>
    <property type="project" value="UniProtKB-KW"/>
</dbReference>
<dbReference type="OrthoDB" id="6628837at2759"/>
<dbReference type="STRING" id="224129.A0A1W4WJK2"/>
<gene>
    <name evidence="8" type="primary">LOC108736256</name>
</gene>
<feature type="chain" id="PRO_5010745555" evidence="5">
    <location>
        <begin position="17"/>
        <end position="81"/>
    </location>
</feature>
<name>A0A1W4WJK2_AGRPL</name>